<dbReference type="GO" id="GO:0005829">
    <property type="term" value="C:cytosol"/>
    <property type="evidence" value="ECO:0007669"/>
    <property type="project" value="TreeGrafter"/>
</dbReference>
<keyword evidence="15" id="KW-1185">Reference proteome</keyword>
<keyword evidence="5 10" id="KW-0378">Hydrolase</keyword>
<dbReference type="NCBIfam" id="TIGR00042">
    <property type="entry name" value="RdgB/HAM1 family non-canonical purine NTP pyrophosphatase"/>
    <property type="match status" value="1"/>
</dbReference>
<evidence type="ECO:0000256" key="10">
    <source>
        <dbReference type="HAMAP-Rule" id="MF_01405"/>
    </source>
</evidence>
<comment type="cofactor">
    <cofactor evidence="10">
        <name>Mg(2+)</name>
        <dbReference type="ChEBI" id="CHEBI:18420"/>
    </cofactor>
    <text evidence="10">Binds 1 Mg(2+) ion per subunit.</text>
</comment>
<evidence type="ECO:0000313" key="14">
    <source>
        <dbReference type="Proteomes" id="UP000094893"/>
    </source>
</evidence>
<comment type="subunit">
    <text evidence="2 10">Homodimer.</text>
</comment>
<dbReference type="Proteomes" id="UP000095008">
    <property type="component" value="Unassembled WGS sequence"/>
</dbReference>
<dbReference type="GO" id="GO:0035870">
    <property type="term" value="F:dITP diphosphatase activity"/>
    <property type="evidence" value="ECO:0007669"/>
    <property type="project" value="UniProtKB-UniRule"/>
</dbReference>
<dbReference type="PANTHER" id="PTHR11067:SF9">
    <property type="entry name" value="INOSINE TRIPHOSPHATE PYROPHOSPHATASE"/>
    <property type="match status" value="1"/>
</dbReference>
<protein>
    <recommendedName>
        <fullName evidence="10">dITP/XTP pyrophosphatase</fullName>
        <ecNumber evidence="10">3.6.1.66</ecNumber>
    </recommendedName>
    <alternativeName>
        <fullName evidence="10">Non-canonical purine NTP pyrophosphatase</fullName>
    </alternativeName>
    <alternativeName>
        <fullName evidence="10">Non-standard purine NTP pyrophosphatase</fullName>
    </alternativeName>
    <alternativeName>
        <fullName evidence="10">Nucleoside-triphosphate diphosphatase</fullName>
    </alternativeName>
    <alternativeName>
        <fullName evidence="10">Nucleoside-triphosphate pyrophosphatase</fullName>
        <shortName evidence="10">NTPase</shortName>
    </alternativeName>
</protein>
<feature type="binding site" evidence="10">
    <location>
        <begin position="182"/>
        <end position="183"/>
    </location>
    <ligand>
        <name>substrate</name>
    </ligand>
</feature>
<feature type="binding site" evidence="10">
    <location>
        <position position="69"/>
    </location>
    <ligand>
        <name>Mg(2+)</name>
        <dbReference type="ChEBI" id="CHEBI:18420"/>
    </ligand>
</feature>
<comment type="catalytic activity">
    <reaction evidence="8 10">
        <text>dITP + H2O = dIMP + diphosphate + H(+)</text>
        <dbReference type="Rhea" id="RHEA:28342"/>
        <dbReference type="ChEBI" id="CHEBI:15377"/>
        <dbReference type="ChEBI" id="CHEBI:15378"/>
        <dbReference type="ChEBI" id="CHEBI:33019"/>
        <dbReference type="ChEBI" id="CHEBI:61194"/>
        <dbReference type="ChEBI" id="CHEBI:61382"/>
        <dbReference type="EC" id="3.6.1.66"/>
    </reaction>
</comment>
<keyword evidence="7 10" id="KW-0546">Nucleotide metabolism</keyword>
<dbReference type="GO" id="GO:0046872">
    <property type="term" value="F:metal ion binding"/>
    <property type="evidence" value="ECO:0007669"/>
    <property type="project" value="UniProtKB-KW"/>
</dbReference>
<dbReference type="STRING" id="930.GCA_002079865_03149"/>
<dbReference type="GO" id="GO:0036220">
    <property type="term" value="F:ITP diphosphatase activity"/>
    <property type="evidence" value="ECO:0007669"/>
    <property type="project" value="UniProtKB-UniRule"/>
</dbReference>
<proteinExistence type="inferred from homology"/>
<dbReference type="FunFam" id="3.90.950.10:FF:000001">
    <property type="entry name" value="dITP/XTP pyrophosphatase"/>
    <property type="match status" value="1"/>
</dbReference>
<feature type="active site" description="Proton acceptor" evidence="10">
    <location>
        <position position="69"/>
    </location>
</feature>
<feature type="binding site" evidence="10">
    <location>
        <position position="70"/>
    </location>
    <ligand>
        <name>substrate</name>
    </ligand>
</feature>
<dbReference type="PANTHER" id="PTHR11067">
    <property type="entry name" value="INOSINE TRIPHOSPHATE PYROPHOSPHATASE/HAM1 PROTEIN"/>
    <property type="match status" value="1"/>
</dbReference>
<evidence type="ECO:0000313" key="12">
    <source>
        <dbReference type="EMBL" id="OCX67675.1"/>
    </source>
</evidence>
<organism evidence="13 14">
    <name type="scientific">Acidithiobacillus thiooxidans</name>
    <name type="common">Thiobacillus thiooxidans</name>
    <dbReference type="NCBI Taxonomy" id="930"/>
    <lineage>
        <taxon>Bacteria</taxon>
        <taxon>Pseudomonadati</taxon>
        <taxon>Pseudomonadota</taxon>
        <taxon>Acidithiobacillia</taxon>
        <taxon>Acidithiobacillales</taxon>
        <taxon>Acidithiobacillaceae</taxon>
        <taxon>Acidithiobacillus</taxon>
    </lineage>
</organism>
<reference evidence="13 14" key="1">
    <citation type="journal article" date="2016" name="Int. J. Mol. Sci.">
        <title>Comparative genomics of the extreme acidophile Acidithiobacillus thiooxidans reveals intraspecific divergence and niche adaptation.</title>
        <authorList>
            <person name="Zhang X."/>
            <person name="Feng X."/>
            <person name="Tao J."/>
            <person name="Ma L."/>
            <person name="Xiao Y."/>
            <person name="Liang Y."/>
            <person name="Liu X."/>
            <person name="Yin H."/>
        </authorList>
    </citation>
    <scope>NUCLEOTIDE SEQUENCE [LARGE SCALE GENOMIC DNA]</scope>
    <source>
        <strain evidence="13 14">A02</strain>
        <strain evidence="12">DXS-W</strain>
    </source>
</reference>
<comment type="caution">
    <text evidence="13">The sequence shown here is derived from an EMBL/GenBank/DDBJ whole genome shotgun (WGS) entry which is preliminary data.</text>
</comment>
<evidence type="ECO:0000256" key="2">
    <source>
        <dbReference type="ARBA" id="ARBA00011738"/>
    </source>
</evidence>
<dbReference type="RefSeq" id="WP_010642977.1">
    <property type="nucleotide sequence ID" value="NZ_JABBDT010000092.1"/>
</dbReference>
<evidence type="ECO:0000256" key="3">
    <source>
        <dbReference type="ARBA" id="ARBA00022723"/>
    </source>
</evidence>
<feature type="binding site" evidence="10">
    <location>
        <begin position="154"/>
        <end position="157"/>
    </location>
    <ligand>
        <name>substrate</name>
    </ligand>
</feature>
<dbReference type="InterPro" id="IPR029001">
    <property type="entry name" value="ITPase-like_fam"/>
</dbReference>
<evidence type="ECO:0000256" key="9">
    <source>
        <dbReference type="ARBA" id="ARBA00052017"/>
    </source>
</evidence>
<comment type="similarity">
    <text evidence="1 10 11">Belongs to the HAM1 NTPase family.</text>
</comment>
<accession>A0A1C2IV00</accession>
<feature type="binding site" evidence="10">
    <location>
        <position position="40"/>
    </location>
    <ligand>
        <name>Mg(2+)</name>
        <dbReference type="ChEBI" id="CHEBI:18420"/>
    </ligand>
</feature>
<sequence>MKPILLASSNAGKIREMRTLLNAHGYTVHGQDEQGIQGAEESGRTFVENALLKARHAAAISGMASLAEDSGLCVPALQGAPGLFSARYAGPGATDVENNQRLLEQMRALTGASRAAYYIACMVFMESADDPAPIVAQGFWMGTIGKSLQGEGGFGYDPLFWPLGAARSAAEWTLAEKNQVSHRAHALRRLLAMLQERQAPQPLSESD</sequence>
<feature type="binding site" evidence="10">
    <location>
        <position position="177"/>
    </location>
    <ligand>
        <name>substrate</name>
    </ligand>
</feature>
<evidence type="ECO:0000256" key="5">
    <source>
        <dbReference type="ARBA" id="ARBA00022801"/>
    </source>
</evidence>
<comment type="catalytic activity">
    <reaction evidence="10">
        <text>ITP + H2O = IMP + diphosphate + H(+)</text>
        <dbReference type="Rhea" id="RHEA:29399"/>
        <dbReference type="ChEBI" id="CHEBI:15377"/>
        <dbReference type="ChEBI" id="CHEBI:15378"/>
        <dbReference type="ChEBI" id="CHEBI:33019"/>
        <dbReference type="ChEBI" id="CHEBI:58053"/>
        <dbReference type="ChEBI" id="CHEBI:61402"/>
        <dbReference type="EC" id="3.6.1.66"/>
    </reaction>
</comment>
<dbReference type="Proteomes" id="UP000094893">
    <property type="component" value="Unassembled WGS sequence"/>
</dbReference>
<keyword evidence="4 10" id="KW-0547">Nucleotide-binding</keyword>
<evidence type="ECO:0000256" key="7">
    <source>
        <dbReference type="ARBA" id="ARBA00023080"/>
    </source>
</evidence>
<dbReference type="SUPFAM" id="SSF52972">
    <property type="entry name" value="ITPase-like"/>
    <property type="match status" value="1"/>
</dbReference>
<dbReference type="GO" id="GO:0009117">
    <property type="term" value="P:nucleotide metabolic process"/>
    <property type="evidence" value="ECO:0007669"/>
    <property type="project" value="UniProtKB-KW"/>
</dbReference>
<dbReference type="HAMAP" id="MF_01405">
    <property type="entry name" value="Non_canon_purine_NTPase"/>
    <property type="match status" value="1"/>
</dbReference>
<dbReference type="GO" id="GO:0017111">
    <property type="term" value="F:ribonucleoside triphosphate phosphatase activity"/>
    <property type="evidence" value="ECO:0007669"/>
    <property type="project" value="InterPro"/>
</dbReference>
<comment type="catalytic activity">
    <reaction evidence="9 10">
        <text>XTP + H2O = XMP + diphosphate + H(+)</text>
        <dbReference type="Rhea" id="RHEA:28610"/>
        <dbReference type="ChEBI" id="CHEBI:15377"/>
        <dbReference type="ChEBI" id="CHEBI:15378"/>
        <dbReference type="ChEBI" id="CHEBI:33019"/>
        <dbReference type="ChEBI" id="CHEBI:57464"/>
        <dbReference type="ChEBI" id="CHEBI:61314"/>
        <dbReference type="EC" id="3.6.1.66"/>
    </reaction>
</comment>
<dbReference type="EMBL" id="LWSA01000008">
    <property type="protein sequence ID" value="OCX77227.1"/>
    <property type="molecule type" value="Genomic_DNA"/>
</dbReference>
<comment type="function">
    <text evidence="10">Pyrophosphatase that catalyzes the hydrolysis of nucleoside triphosphates to their monophosphate derivatives, with a high preference for the non-canonical purine nucleotides XTP (xanthosine triphosphate), dITP (deoxyinosine triphosphate) and ITP. Seems to function as a house-cleaning enzyme that removes non-canonical purine nucleotides from the nucleotide pool, thus preventing their incorporation into DNA/RNA and avoiding chromosomal lesions.</text>
</comment>
<dbReference type="EC" id="3.6.1.66" evidence="10"/>
<dbReference type="GO" id="GO:0036222">
    <property type="term" value="F:XTP diphosphatase activity"/>
    <property type="evidence" value="ECO:0007669"/>
    <property type="project" value="UniProtKB-UniRule"/>
</dbReference>
<dbReference type="GO" id="GO:0000166">
    <property type="term" value="F:nucleotide binding"/>
    <property type="evidence" value="ECO:0007669"/>
    <property type="project" value="UniProtKB-KW"/>
</dbReference>
<feature type="binding site" evidence="10">
    <location>
        <begin position="8"/>
        <end position="13"/>
    </location>
    <ligand>
        <name>substrate</name>
    </ligand>
</feature>
<evidence type="ECO:0000256" key="6">
    <source>
        <dbReference type="ARBA" id="ARBA00022842"/>
    </source>
</evidence>
<gene>
    <name evidence="12" type="ORF">A6M23_20395</name>
    <name evidence="13" type="ORF">A6P07_00620</name>
</gene>
<dbReference type="InterPro" id="IPR002637">
    <property type="entry name" value="RdgB/HAM1"/>
</dbReference>
<keyword evidence="6 10" id="KW-0460">Magnesium</keyword>
<dbReference type="GO" id="GO:0009146">
    <property type="term" value="P:purine nucleoside triphosphate catabolic process"/>
    <property type="evidence" value="ECO:0007669"/>
    <property type="project" value="UniProtKB-UniRule"/>
</dbReference>
<name>A0A1C2IV00_ACITH</name>
<evidence type="ECO:0000256" key="4">
    <source>
        <dbReference type="ARBA" id="ARBA00022741"/>
    </source>
</evidence>
<keyword evidence="3 10" id="KW-0479">Metal-binding</keyword>
<dbReference type="InterPro" id="IPR020922">
    <property type="entry name" value="dITP/XTP_pyrophosphatase"/>
</dbReference>
<dbReference type="eggNOG" id="COG0127">
    <property type="taxonomic scope" value="Bacteria"/>
</dbReference>
<evidence type="ECO:0000256" key="1">
    <source>
        <dbReference type="ARBA" id="ARBA00008023"/>
    </source>
</evidence>
<evidence type="ECO:0000256" key="11">
    <source>
        <dbReference type="RuleBase" id="RU003781"/>
    </source>
</evidence>
<dbReference type="Gene3D" id="3.90.950.10">
    <property type="match status" value="1"/>
</dbReference>
<dbReference type="CDD" id="cd00515">
    <property type="entry name" value="HAM1"/>
    <property type="match status" value="1"/>
</dbReference>
<evidence type="ECO:0000313" key="13">
    <source>
        <dbReference type="EMBL" id="OCX77227.1"/>
    </source>
</evidence>
<evidence type="ECO:0000256" key="8">
    <source>
        <dbReference type="ARBA" id="ARBA00051875"/>
    </source>
</evidence>
<dbReference type="OrthoDB" id="5298415at2"/>
<dbReference type="AlphaFoldDB" id="A0A1C2IV00"/>
<dbReference type="Pfam" id="PF01725">
    <property type="entry name" value="Ham1p_like"/>
    <property type="match status" value="1"/>
</dbReference>
<dbReference type="EMBL" id="LWRY01000307">
    <property type="protein sequence ID" value="OCX67675.1"/>
    <property type="molecule type" value="Genomic_DNA"/>
</dbReference>
<evidence type="ECO:0000313" key="15">
    <source>
        <dbReference type="Proteomes" id="UP000095008"/>
    </source>
</evidence>